<keyword evidence="3" id="KW-1185">Reference proteome</keyword>
<evidence type="ECO:0008006" key="4">
    <source>
        <dbReference type="Google" id="ProtNLM"/>
    </source>
</evidence>
<dbReference type="GO" id="GO:0006265">
    <property type="term" value="P:DNA topological change"/>
    <property type="evidence" value="ECO:0007669"/>
    <property type="project" value="InterPro"/>
</dbReference>
<gene>
    <name evidence="2" type="ORF">CPJCM30710_00880</name>
</gene>
<dbReference type="EMBL" id="BOPZ01000001">
    <property type="protein sequence ID" value="GIM27422.1"/>
    <property type="molecule type" value="Genomic_DNA"/>
</dbReference>
<evidence type="ECO:0000313" key="3">
    <source>
        <dbReference type="Proteomes" id="UP000679179"/>
    </source>
</evidence>
<dbReference type="InterPro" id="IPR038300">
    <property type="entry name" value="SASP_sf_alpha/beta"/>
</dbReference>
<comment type="caution">
    <text evidence="2">The sequence shown here is derived from an EMBL/GenBank/DDBJ whole genome shotgun (WGS) entry which is preliminary data.</text>
</comment>
<dbReference type="InterPro" id="IPR001448">
    <property type="entry name" value="SASP_alpha/beta-type"/>
</dbReference>
<dbReference type="Proteomes" id="UP000679179">
    <property type="component" value="Unassembled WGS sequence"/>
</dbReference>
<proteinExistence type="predicted"/>
<evidence type="ECO:0000256" key="1">
    <source>
        <dbReference type="ARBA" id="ARBA00003863"/>
    </source>
</evidence>
<sequence length="61" mass="6670">MEEKVNKVDTKTEQAMQMGINVPENGYWGNMSSKVCGMVGGAQGGNFTKEAVKAFEKKLIE</sequence>
<dbReference type="RefSeq" id="WP_212902183.1">
    <property type="nucleotide sequence ID" value="NZ_BOPZ01000001.1"/>
</dbReference>
<name>A0A919VES7_9CLOT</name>
<dbReference type="AlphaFoldDB" id="A0A919VES7"/>
<reference evidence="2" key="1">
    <citation type="submission" date="2021-03" db="EMBL/GenBank/DDBJ databases">
        <title>Taxonomic study of Clostridium polyendosporum from meadow-gley soil under rice.</title>
        <authorList>
            <person name="Kobayashi H."/>
            <person name="Tanizawa Y."/>
            <person name="Yagura M."/>
        </authorList>
    </citation>
    <scope>NUCLEOTIDE SEQUENCE</scope>
    <source>
        <strain evidence="2">JCM 30710</strain>
    </source>
</reference>
<organism evidence="2 3">
    <name type="scientific">Clostridium polyendosporum</name>
    <dbReference type="NCBI Taxonomy" id="69208"/>
    <lineage>
        <taxon>Bacteria</taxon>
        <taxon>Bacillati</taxon>
        <taxon>Bacillota</taxon>
        <taxon>Clostridia</taxon>
        <taxon>Eubacteriales</taxon>
        <taxon>Clostridiaceae</taxon>
        <taxon>Clostridium</taxon>
    </lineage>
</organism>
<accession>A0A919VES7</accession>
<comment type="function">
    <text evidence="1">SASP are bound to spore DNA. They are double-stranded DNA-binding proteins that cause DNA to change to an a-like conformation. They protect the DNA backbone from chemical and enzymatic cleavage and are thus involved in dormant spore's high resistance to UV light.</text>
</comment>
<evidence type="ECO:0000313" key="2">
    <source>
        <dbReference type="EMBL" id="GIM27422.1"/>
    </source>
</evidence>
<dbReference type="Gene3D" id="6.10.10.80">
    <property type="entry name" value="Small, acid-soluble spore protein, alpha/beta type-like"/>
    <property type="match status" value="1"/>
</dbReference>
<protein>
    <recommendedName>
        <fullName evidence="4">Small, acid-soluble spore protein, alpha/beta type</fullName>
    </recommendedName>
</protein>
<dbReference type="GO" id="GO:0003690">
    <property type="term" value="F:double-stranded DNA binding"/>
    <property type="evidence" value="ECO:0007669"/>
    <property type="project" value="InterPro"/>
</dbReference>
<dbReference type="Pfam" id="PF00269">
    <property type="entry name" value="SASP"/>
    <property type="match status" value="1"/>
</dbReference>